<comment type="similarity">
    <text evidence="3">Belongs to the FdhD family.</text>
</comment>
<evidence type="ECO:0000256" key="1">
    <source>
        <dbReference type="ARBA" id="ARBA00022490"/>
    </source>
</evidence>
<comment type="subcellular location">
    <subcellularLocation>
        <location evidence="3">Cytoplasm</location>
    </subcellularLocation>
</comment>
<dbReference type="Pfam" id="PF02634">
    <property type="entry name" value="FdhD-NarQ"/>
    <property type="match status" value="1"/>
</dbReference>
<keyword evidence="1 3" id="KW-0963">Cytoplasm</keyword>
<evidence type="ECO:0000256" key="3">
    <source>
        <dbReference type="HAMAP-Rule" id="MF_00187"/>
    </source>
</evidence>
<reference evidence="4 5" key="1">
    <citation type="journal article" date="2016" name="Sci. Rep.">
        <title>Metabolic traits of an uncultured archaeal lineage -MSBL1- from brine pools of the Red Sea.</title>
        <authorList>
            <person name="Mwirichia R."/>
            <person name="Alam I."/>
            <person name="Rashid M."/>
            <person name="Vinu M."/>
            <person name="Ba-Alawi W."/>
            <person name="Anthony Kamau A."/>
            <person name="Kamanda Ngugi D."/>
            <person name="Goker M."/>
            <person name="Klenk H.P."/>
            <person name="Bajic V."/>
            <person name="Stingl U."/>
        </authorList>
    </citation>
    <scope>NUCLEOTIDE SEQUENCE [LARGE SCALE GENOMIC DNA]</scope>
    <source>
        <strain evidence="4">SCGC-AAA259E17</strain>
    </source>
</reference>
<evidence type="ECO:0000313" key="4">
    <source>
        <dbReference type="EMBL" id="KXA93358.1"/>
    </source>
</evidence>
<gene>
    <name evidence="3" type="primary">fdhD</name>
    <name evidence="4" type="ORF">AKJ64_00795</name>
</gene>
<dbReference type="AlphaFoldDB" id="A0A133UGJ5"/>
<dbReference type="NCBIfam" id="TIGR00129">
    <property type="entry name" value="fdhD_narQ"/>
    <property type="match status" value="1"/>
</dbReference>
<feature type="active site" description="Cysteine persulfide intermediate" evidence="3">
    <location>
        <position position="103"/>
    </location>
</feature>
<proteinExistence type="inferred from homology"/>
<accession>A0A133UGJ5</accession>
<keyword evidence="5" id="KW-1185">Reference proteome</keyword>
<evidence type="ECO:0000313" key="5">
    <source>
        <dbReference type="Proteomes" id="UP000070373"/>
    </source>
</evidence>
<dbReference type="Gene3D" id="3.10.20.10">
    <property type="match status" value="1"/>
</dbReference>
<keyword evidence="2 3" id="KW-0501">Molybdenum cofactor biosynthesis</keyword>
<comment type="caution">
    <text evidence="3">Lacks conserved residue(s) required for the propagation of feature annotation.</text>
</comment>
<dbReference type="SUPFAM" id="SSF53927">
    <property type="entry name" value="Cytidine deaminase-like"/>
    <property type="match status" value="1"/>
</dbReference>
<organism evidence="4 5">
    <name type="scientific">candidate division MSBL1 archaeon SCGC-AAA259E17</name>
    <dbReference type="NCBI Taxonomy" id="1698263"/>
    <lineage>
        <taxon>Archaea</taxon>
        <taxon>Methanobacteriati</taxon>
        <taxon>Methanobacteriota</taxon>
        <taxon>candidate division MSBL1</taxon>
    </lineage>
</organism>
<dbReference type="PATRIC" id="fig|1698263.3.peg.1033"/>
<dbReference type="GO" id="GO:0006777">
    <property type="term" value="P:Mo-molybdopterin cofactor biosynthetic process"/>
    <property type="evidence" value="ECO:0007669"/>
    <property type="project" value="UniProtKB-UniRule"/>
</dbReference>
<dbReference type="GO" id="GO:0016783">
    <property type="term" value="F:sulfurtransferase activity"/>
    <property type="evidence" value="ECO:0007669"/>
    <property type="project" value="InterPro"/>
</dbReference>
<dbReference type="EMBL" id="LHXN01000007">
    <property type="protein sequence ID" value="KXA93358.1"/>
    <property type="molecule type" value="Genomic_DNA"/>
</dbReference>
<dbReference type="GO" id="GO:0097163">
    <property type="term" value="F:sulfur carrier activity"/>
    <property type="evidence" value="ECO:0007669"/>
    <property type="project" value="UniProtKB-UniRule"/>
</dbReference>
<evidence type="ECO:0000256" key="2">
    <source>
        <dbReference type="ARBA" id="ARBA00023150"/>
    </source>
</evidence>
<dbReference type="PIRSF" id="PIRSF015626">
    <property type="entry name" value="FdhD"/>
    <property type="match status" value="1"/>
</dbReference>
<dbReference type="InterPro" id="IPR016193">
    <property type="entry name" value="Cytidine_deaminase-like"/>
</dbReference>
<dbReference type="HAMAP" id="MF_00187">
    <property type="entry name" value="FdhD"/>
    <property type="match status" value="1"/>
</dbReference>
<dbReference type="Gene3D" id="3.40.140.10">
    <property type="entry name" value="Cytidine Deaminase, domain 2"/>
    <property type="match status" value="1"/>
</dbReference>
<name>A0A133UGJ5_9EURY</name>
<comment type="caution">
    <text evidence="4">The sequence shown here is derived from an EMBL/GenBank/DDBJ whole genome shotgun (WGS) entry which is preliminary data.</text>
</comment>
<sequence>MSGKDVLKDFEFVEFTRSEFGVGSEPVAVEKPYDLTVNGAKITRVFISPSDLREFAYGYLLSEGIVKSKDKIITVEVRKGNIDVFVEGLQNIEEELELRSSGCVGFRWNEQNGVKKSEVDSKFHITPDIVFEALKYLETELYKKTSGSHSACLINKEKDMSVRAVDVGRHNAFDKVIGKGVTKNLELSETILLGSGRQSAGMLRKAANVGIPIIVSKAAPLSSGIKTAEKLNLTLICFADDQKFKIFSGKWRIKA</sequence>
<dbReference type="PANTHER" id="PTHR30592">
    <property type="entry name" value="FORMATE DEHYDROGENASE"/>
    <property type="match status" value="1"/>
</dbReference>
<protein>
    <recommendedName>
        <fullName evidence="3">Sulfur carrier protein FdhD</fullName>
    </recommendedName>
</protein>
<dbReference type="GO" id="GO:0005737">
    <property type="term" value="C:cytoplasm"/>
    <property type="evidence" value="ECO:0007669"/>
    <property type="project" value="UniProtKB-SubCell"/>
</dbReference>
<dbReference type="InterPro" id="IPR003786">
    <property type="entry name" value="FdhD"/>
</dbReference>
<dbReference type="PANTHER" id="PTHR30592:SF1">
    <property type="entry name" value="SULFUR CARRIER PROTEIN FDHD"/>
    <property type="match status" value="1"/>
</dbReference>
<dbReference type="Proteomes" id="UP000070373">
    <property type="component" value="Unassembled WGS sequence"/>
</dbReference>
<comment type="function">
    <text evidence="3">Required for formate dehydrogenase (FDH) activity. Acts as a sulfur carrier protein that transfers sulfur from IscS to the molybdenum cofactor prior to its insertion into FDH.</text>
</comment>